<accession>A0A816E720</accession>
<evidence type="ECO:0000313" key="1">
    <source>
        <dbReference type="EMBL" id="CAF1646623.1"/>
    </source>
</evidence>
<feature type="non-terminal residue" evidence="1">
    <location>
        <position position="28"/>
    </location>
</feature>
<reference evidence="1" key="1">
    <citation type="submission" date="2021-02" db="EMBL/GenBank/DDBJ databases">
        <authorList>
            <person name="Nowell W R."/>
        </authorList>
    </citation>
    <scope>NUCLEOTIDE SEQUENCE</scope>
</reference>
<protein>
    <submittedName>
        <fullName evidence="1">Uncharacterized protein</fullName>
    </submittedName>
</protein>
<dbReference type="AlphaFoldDB" id="A0A816E720"/>
<sequence length="28" mass="3544">MNEVVRSIRLVKMYCWEKPFQFKVEQVR</sequence>
<dbReference type="Proteomes" id="UP000681722">
    <property type="component" value="Unassembled WGS sequence"/>
</dbReference>
<organism evidence="1 3">
    <name type="scientific">Didymodactylos carnosus</name>
    <dbReference type="NCBI Taxonomy" id="1234261"/>
    <lineage>
        <taxon>Eukaryota</taxon>
        <taxon>Metazoa</taxon>
        <taxon>Spiralia</taxon>
        <taxon>Gnathifera</taxon>
        <taxon>Rotifera</taxon>
        <taxon>Eurotatoria</taxon>
        <taxon>Bdelloidea</taxon>
        <taxon>Philodinida</taxon>
        <taxon>Philodinidae</taxon>
        <taxon>Didymodactylos</taxon>
    </lineage>
</organism>
<proteinExistence type="predicted"/>
<keyword evidence="3" id="KW-1185">Reference proteome</keyword>
<name>A0A816E720_9BILA</name>
<dbReference type="EMBL" id="CAJOBC010119382">
    <property type="protein sequence ID" value="CAF4566968.1"/>
    <property type="molecule type" value="Genomic_DNA"/>
</dbReference>
<dbReference type="Proteomes" id="UP000663829">
    <property type="component" value="Unassembled WGS sequence"/>
</dbReference>
<comment type="caution">
    <text evidence="1">The sequence shown here is derived from an EMBL/GenBank/DDBJ whole genome shotgun (WGS) entry which is preliminary data.</text>
</comment>
<gene>
    <name evidence="1" type="ORF">GPM918_LOCUS45262</name>
    <name evidence="2" type="ORF">SRO942_LOCUS47612</name>
</gene>
<dbReference type="EMBL" id="CAJNOQ010049571">
    <property type="protein sequence ID" value="CAF1646623.1"/>
    <property type="molecule type" value="Genomic_DNA"/>
</dbReference>
<evidence type="ECO:0000313" key="3">
    <source>
        <dbReference type="Proteomes" id="UP000663829"/>
    </source>
</evidence>
<evidence type="ECO:0000313" key="2">
    <source>
        <dbReference type="EMBL" id="CAF4566968.1"/>
    </source>
</evidence>